<dbReference type="SMART" id="SM00862">
    <property type="entry name" value="Trans_reg_C"/>
    <property type="match status" value="1"/>
</dbReference>
<evidence type="ECO:0000259" key="10">
    <source>
        <dbReference type="PROSITE" id="PS50110"/>
    </source>
</evidence>
<dbReference type="GO" id="GO:0005829">
    <property type="term" value="C:cytosol"/>
    <property type="evidence" value="ECO:0007669"/>
    <property type="project" value="TreeGrafter"/>
</dbReference>
<reference evidence="12" key="1">
    <citation type="submission" date="2020-10" db="EMBL/GenBank/DDBJ databases">
        <authorList>
            <person name="Gilroy R."/>
        </authorList>
    </citation>
    <scope>NUCLEOTIDE SEQUENCE</scope>
    <source>
        <strain evidence="12">ChiSxjej2B14-8506</strain>
    </source>
</reference>
<dbReference type="PROSITE" id="PS51755">
    <property type="entry name" value="OMPR_PHOB"/>
    <property type="match status" value="1"/>
</dbReference>
<evidence type="ECO:0000256" key="2">
    <source>
        <dbReference type="ARBA" id="ARBA00022553"/>
    </source>
</evidence>
<feature type="domain" description="OmpR/PhoB-type" evidence="11">
    <location>
        <begin position="125"/>
        <end position="221"/>
    </location>
</feature>
<dbReference type="GO" id="GO:0000156">
    <property type="term" value="F:phosphorelay response regulator activity"/>
    <property type="evidence" value="ECO:0007669"/>
    <property type="project" value="TreeGrafter"/>
</dbReference>
<keyword evidence="4" id="KW-0805">Transcription regulation</keyword>
<dbReference type="InterPro" id="IPR001867">
    <property type="entry name" value="OmpR/PhoB-type_DNA-bd"/>
</dbReference>
<feature type="domain" description="Response regulatory" evidence="10">
    <location>
        <begin position="2"/>
        <end position="117"/>
    </location>
</feature>
<accession>A0A9D1LQ50</accession>
<dbReference type="GO" id="GO:0006355">
    <property type="term" value="P:regulation of DNA-templated transcription"/>
    <property type="evidence" value="ECO:0007669"/>
    <property type="project" value="InterPro"/>
</dbReference>
<feature type="DNA-binding region" description="OmpR/PhoB-type" evidence="9">
    <location>
        <begin position="125"/>
        <end position="221"/>
    </location>
</feature>
<evidence type="ECO:0000313" key="13">
    <source>
        <dbReference type="Proteomes" id="UP000824123"/>
    </source>
</evidence>
<dbReference type="Proteomes" id="UP000824123">
    <property type="component" value="Unassembled WGS sequence"/>
</dbReference>
<keyword evidence="6" id="KW-0804">Transcription</keyword>
<dbReference type="InterPro" id="IPR011006">
    <property type="entry name" value="CheY-like_superfamily"/>
</dbReference>
<dbReference type="PANTHER" id="PTHR48111">
    <property type="entry name" value="REGULATOR OF RPOS"/>
    <property type="match status" value="1"/>
</dbReference>
<evidence type="ECO:0000256" key="9">
    <source>
        <dbReference type="PROSITE-ProRule" id="PRU01091"/>
    </source>
</evidence>
<comment type="caution">
    <text evidence="12">The sequence shown here is derived from an EMBL/GenBank/DDBJ whole genome shotgun (WGS) entry which is preliminary data.</text>
</comment>
<name>A0A9D1LQ50_9FIRM</name>
<gene>
    <name evidence="12" type="ORF">IAC59_01870</name>
</gene>
<dbReference type="FunFam" id="1.10.10.10:FF:000005">
    <property type="entry name" value="Two-component system response regulator"/>
    <property type="match status" value="1"/>
</dbReference>
<dbReference type="EMBL" id="DVNK01000014">
    <property type="protein sequence ID" value="HIU45991.1"/>
    <property type="molecule type" value="Genomic_DNA"/>
</dbReference>
<dbReference type="Pfam" id="PF00486">
    <property type="entry name" value="Trans_reg_C"/>
    <property type="match status" value="1"/>
</dbReference>
<dbReference type="InterPro" id="IPR039420">
    <property type="entry name" value="WalR-like"/>
</dbReference>
<dbReference type="SUPFAM" id="SSF52172">
    <property type="entry name" value="CheY-like"/>
    <property type="match status" value="1"/>
</dbReference>
<dbReference type="GO" id="GO:0032993">
    <property type="term" value="C:protein-DNA complex"/>
    <property type="evidence" value="ECO:0007669"/>
    <property type="project" value="TreeGrafter"/>
</dbReference>
<evidence type="ECO:0000256" key="1">
    <source>
        <dbReference type="ARBA" id="ARBA00018672"/>
    </source>
</evidence>
<keyword evidence="3" id="KW-0902">Two-component regulatory system</keyword>
<evidence type="ECO:0000256" key="7">
    <source>
        <dbReference type="ARBA" id="ARBA00024867"/>
    </source>
</evidence>
<keyword evidence="2 8" id="KW-0597">Phosphoprotein</keyword>
<reference evidence="12" key="2">
    <citation type="journal article" date="2021" name="PeerJ">
        <title>Extensive microbial diversity within the chicken gut microbiome revealed by metagenomics and culture.</title>
        <authorList>
            <person name="Gilroy R."/>
            <person name="Ravi A."/>
            <person name="Getino M."/>
            <person name="Pursley I."/>
            <person name="Horton D.L."/>
            <person name="Alikhan N.F."/>
            <person name="Baker D."/>
            <person name="Gharbi K."/>
            <person name="Hall N."/>
            <person name="Watson M."/>
            <person name="Adriaenssens E.M."/>
            <person name="Foster-Nyarko E."/>
            <person name="Jarju S."/>
            <person name="Secka A."/>
            <person name="Antonio M."/>
            <person name="Oren A."/>
            <person name="Chaudhuri R.R."/>
            <person name="La Ragione R."/>
            <person name="Hildebrand F."/>
            <person name="Pallen M.J."/>
        </authorList>
    </citation>
    <scope>NUCLEOTIDE SEQUENCE</scope>
    <source>
        <strain evidence="12">ChiSxjej2B14-8506</strain>
    </source>
</reference>
<dbReference type="Gene3D" id="3.40.50.2300">
    <property type="match status" value="1"/>
</dbReference>
<dbReference type="CDD" id="cd00383">
    <property type="entry name" value="trans_reg_C"/>
    <property type="match status" value="1"/>
</dbReference>
<evidence type="ECO:0000256" key="8">
    <source>
        <dbReference type="PROSITE-ProRule" id="PRU00169"/>
    </source>
</evidence>
<proteinExistence type="predicted"/>
<dbReference type="PROSITE" id="PS50110">
    <property type="entry name" value="RESPONSE_REGULATORY"/>
    <property type="match status" value="1"/>
</dbReference>
<dbReference type="SMART" id="SM00448">
    <property type="entry name" value="REC"/>
    <property type="match status" value="1"/>
</dbReference>
<evidence type="ECO:0000256" key="6">
    <source>
        <dbReference type="ARBA" id="ARBA00023163"/>
    </source>
</evidence>
<dbReference type="FunFam" id="3.40.50.2300:FF:000002">
    <property type="entry name" value="DNA-binding response regulator PhoP"/>
    <property type="match status" value="1"/>
</dbReference>
<dbReference type="PANTHER" id="PTHR48111:SF22">
    <property type="entry name" value="REGULATOR OF RPOS"/>
    <property type="match status" value="1"/>
</dbReference>
<feature type="modified residue" description="4-aspartylphosphate" evidence="8">
    <location>
        <position position="52"/>
    </location>
</feature>
<dbReference type="InterPro" id="IPR036388">
    <property type="entry name" value="WH-like_DNA-bd_sf"/>
</dbReference>
<dbReference type="Gene3D" id="6.10.250.690">
    <property type="match status" value="1"/>
</dbReference>
<evidence type="ECO:0000256" key="5">
    <source>
        <dbReference type="ARBA" id="ARBA00023125"/>
    </source>
</evidence>
<keyword evidence="5 9" id="KW-0238">DNA-binding</keyword>
<evidence type="ECO:0000259" key="11">
    <source>
        <dbReference type="PROSITE" id="PS51755"/>
    </source>
</evidence>
<sequence>MYILYVEDDAALREATLKRLRALGLNVDAAADGDEGRFFMTSTQHYDAIILDIMLPGVDGLTLLRELRARGDKTPVLLLTARDAISDRVDGLDMGADDYLTKPFAFEELAARLRTLVRRSSGSASNELTCGALTLDMNARAAKVGGVPVALSSREFEVLSVLMRNRDIVLTRRQIEDNVWHSDIDIGSNVVDVYIRALRSKLGEAGSMIATVRGAGYVLRSGK</sequence>
<dbReference type="AlphaFoldDB" id="A0A9D1LQ50"/>
<evidence type="ECO:0000256" key="3">
    <source>
        <dbReference type="ARBA" id="ARBA00023012"/>
    </source>
</evidence>
<evidence type="ECO:0000256" key="4">
    <source>
        <dbReference type="ARBA" id="ARBA00023015"/>
    </source>
</evidence>
<dbReference type="Gene3D" id="1.10.10.10">
    <property type="entry name" value="Winged helix-like DNA-binding domain superfamily/Winged helix DNA-binding domain"/>
    <property type="match status" value="1"/>
</dbReference>
<dbReference type="Pfam" id="PF00072">
    <property type="entry name" value="Response_reg"/>
    <property type="match status" value="1"/>
</dbReference>
<organism evidence="12 13">
    <name type="scientific">Candidatus Fimadaptatus faecigallinarum</name>
    <dbReference type="NCBI Taxonomy" id="2840814"/>
    <lineage>
        <taxon>Bacteria</taxon>
        <taxon>Bacillati</taxon>
        <taxon>Bacillota</taxon>
        <taxon>Clostridia</taxon>
        <taxon>Eubacteriales</taxon>
        <taxon>Candidatus Fimadaptatus</taxon>
    </lineage>
</organism>
<dbReference type="InterPro" id="IPR001789">
    <property type="entry name" value="Sig_transdc_resp-reg_receiver"/>
</dbReference>
<comment type="function">
    <text evidence="7">May play the central regulatory role in sporulation. It may be an element of the effector pathway responsible for the activation of sporulation genes in response to nutritional stress. Spo0A may act in concert with spo0H (a sigma factor) to control the expression of some genes that are critical to the sporulation process.</text>
</comment>
<dbReference type="GO" id="GO:0000976">
    <property type="term" value="F:transcription cis-regulatory region binding"/>
    <property type="evidence" value="ECO:0007669"/>
    <property type="project" value="TreeGrafter"/>
</dbReference>
<protein>
    <recommendedName>
        <fullName evidence="1">Stage 0 sporulation protein A homolog</fullName>
    </recommendedName>
</protein>
<evidence type="ECO:0000313" key="12">
    <source>
        <dbReference type="EMBL" id="HIU45991.1"/>
    </source>
</evidence>